<evidence type="ECO:0008006" key="4">
    <source>
        <dbReference type="Google" id="ProtNLM"/>
    </source>
</evidence>
<dbReference type="Gene3D" id="3.90.79.10">
    <property type="entry name" value="Nucleoside Triphosphate Pyrophosphohydrolase"/>
    <property type="match status" value="1"/>
</dbReference>
<organism evidence="3">
    <name type="scientific">viral metagenome</name>
    <dbReference type="NCBI Taxonomy" id="1070528"/>
    <lineage>
        <taxon>unclassified sequences</taxon>
        <taxon>metagenomes</taxon>
        <taxon>organismal metagenomes</taxon>
    </lineage>
</organism>
<evidence type="ECO:0000313" key="3">
    <source>
        <dbReference type="EMBL" id="QHU31046.1"/>
    </source>
</evidence>
<dbReference type="PROSITE" id="PS50158">
    <property type="entry name" value="ZF_CCHC"/>
    <property type="match status" value="1"/>
</dbReference>
<dbReference type="AlphaFoldDB" id="A0A6C0LJD1"/>
<dbReference type="InterPro" id="IPR001878">
    <property type="entry name" value="Znf_CCHC"/>
</dbReference>
<evidence type="ECO:0000259" key="1">
    <source>
        <dbReference type="PROSITE" id="PS50158"/>
    </source>
</evidence>
<dbReference type="InterPro" id="IPR036875">
    <property type="entry name" value="Znf_CCHC_sf"/>
</dbReference>
<dbReference type="GO" id="GO:0000932">
    <property type="term" value="C:P-body"/>
    <property type="evidence" value="ECO:0007669"/>
    <property type="project" value="TreeGrafter"/>
</dbReference>
<evidence type="ECO:0000259" key="2">
    <source>
        <dbReference type="PROSITE" id="PS51462"/>
    </source>
</evidence>
<dbReference type="PROSITE" id="PS51462">
    <property type="entry name" value="NUDIX"/>
    <property type="match status" value="1"/>
</dbReference>
<name>A0A6C0LJD1_9ZZZZ</name>
<proteinExistence type="predicted"/>
<dbReference type="Pfam" id="PF00293">
    <property type="entry name" value="NUDIX"/>
    <property type="match status" value="1"/>
</dbReference>
<feature type="domain" description="Nudix hydrolase" evidence="2">
    <location>
        <begin position="28"/>
        <end position="265"/>
    </location>
</feature>
<protein>
    <recommendedName>
        <fullName evidence="4">Nudix hydrolase domain-containing protein</fullName>
    </recommendedName>
</protein>
<feature type="domain" description="CCHC-type" evidence="1">
    <location>
        <begin position="13"/>
        <end position="27"/>
    </location>
</feature>
<dbReference type="SUPFAM" id="SSF57756">
    <property type="entry name" value="Retrovirus zinc finger-like domains"/>
    <property type="match status" value="1"/>
</dbReference>
<dbReference type="PANTHER" id="PTHR23114:SF17">
    <property type="entry name" value="M7GPPPN-MRNA HYDROLASE"/>
    <property type="match status" value="1"/>
</dbReference>
<dbReference type="InterPro" id="IPR015797">
    <property type="entry name" value="NUDIX_hydrolase-like_dom_sf"/>
</dbReference>
<dbReference type="SUPFAM" id="SSF55811">
    <property type="entry name" value="Nudix"/>
    <property type="match status" value="1"/>
</dbReference>
<dbReference type="InterPro" id="IPR000086">
    <property type="entry name" value="NUDIX_hydrolase_dom"/>
</dbReference>
<sequence length="275" mass="32595">MININEGTGKIMCNNCGKEGHTFYQCKLPIISCGIVLCNINKNKNQEIEYLMNRRKNSYGFIDMIRGKYNPNDLTQVMSLIEQMSEDEKAALLLHDFDNLWKEMWNGEYNYHTQNEYNISLKRFSALTHTNDDGNNTFNLLQNMINNCKNRWQETEWEFPKGRRNNIKERDIDCAIREFEEETGIDNNNFELIENIINFEETFIGTNGKSYKNKYFIAIVVNDSISLDNYQFNEVSKLEWKTYKKCTQSIRSDNLEKKELITHINNVLQQFRLYS</sequence>
<dbReference type="GO" id="GO:0008270">
    <property type="term" value="F:zinc ion binding"/>
    <property type="evidence" value="ECO:0007669"/>
    <property type="project" value="InterPro"/>
</dbReference>
<accession>A0A6C0LJD1</accession>
<dbReference type="GO" id="GO:0000290">
    <property type="term" value="P:deadenylation-dependent decapping of nuclear-transcribed mRNA"/>
    <property type="evidence" value="ECO:0007669"/>
    <property type="project" value="TreeGrafter"/>
</dbReference>
<reference evidence="3" key="1">
    <citation type="journal article" date="2020" name="Nature">
        <title>Giant virus diversity and host interactions through global metagenomics.</title>
        <authorList>
            <person name="Schulz F."/>
            <person name="Roux S."/>
            <person name="Paez-Espino D."/>
            <person name="Jungbluth S."/>
            <person name="Walsh D.A."/>
            <person name="Denef V.J."/>
            <person name="McMahon K.D."/>
            <person name="Konstantinidis K.T."/>
            <person name="Eloe-Fadrosh E.A."/>
            <person name="Kyrpides N.C."/>
            <person name="Woyke T."/>
        </authorList>
    </citation>
    <scope>NUCLEOTIDE SEQUENCE</scope>
    <source>
        <strain evidence="3">GVMAG-M-3300027892-73</strain>
    </source>
</reference>
<dbReference type="GO" id="GO:0003676">
    <property type="term" value="F:nucleic acid binding"/>
    <property type="evidence" value="ECO:0007669"/>
    <property type="project" value="InterPro"/>
</dbReference>
<dbReference type="EMBL" id="MN740522">
    <property type="protein sequence ID" value="QHU31046.1"/>
    <property type="molecule type" value="Genomic_DNA"/>
</dbReference>
<dbReference type="PANTHER" id="PTHR23114">
    <property type="entry name" value="M7GPPPN-MRNA HYDROLASE"/>
    <property type="match status" value="1"/>
</dbReference>